<dbReference type="AlphaFoldDB" id="A0AAD1XY46"/>
<protein>
    <submittedName>
        <fullName evidence="1">Uncharacterized protein</fullName>
    </submittedName>
</protein>
<gene>
    <name evidence="1" type="ORF">ECRASSUSDP1_LOCUS22186</name>
</gene>
<name>A0AAD1XY46_EUPCR</name>
<comment type="caution">
    <text evidence="1">The sequence shown here is derived from an EMBL/GenBank/DDBJ whole genome shotgun (WGS) entry which is preliminary data.</text>
</comment>
<proteinExistence type="predicted"/>
<sequence>MSISFQCGAGDCKRVQQGKVEQTESKIIQASEMNTVEVQEDIFDQTQRISEFLSRTKQIDENLVHSFSNEYLDDCEKMTNFVMMQNMEIPQ</sequence>
<accession>A0AAD1XY46</accession>
<reference evidence="1" key="1">
    <citation type="submission" date="2023-07" db="EMBL/GenBank/DDBJ databases">
        <authorList>
            <consortium name="AG Swart"/>
            <person name="Singh M."/>
            <person name="Singh A."/>
            <person name="Seah K."/>
            <person name="Emmerich C."/>
        </authorList>
    </citation>
    <scope>NUCLEOTIDE SEQUENCE</scope>
    <source>
        <strain evidence="1">DP1</strain>
    </source>
</reference>
<organism evidence="1 2">
    <name type="scientific">Euplotes crassus</name>
    <dbReference type="NCBI Taxonomy" id="5936"/>
    <lineage>
        <taxon>Eukaryota</taxon>
        <taxon>Sar</taxon>
        <taxon>Alveolata</taxon>
        <taxon>Ciliophora</taxon>
        <taxon>Intramacronucleata</taxon>
        <taxon>Spirotrichea</taxon>
        <taxon>Hypotrichia</taxon>
        <taxon>Euplotida</taxon>
        <taxon>Euplotidae</taxon>
        <taxon>Moneuplotes</taxon>
    </lineage>
</organism>
<keyword evidence="2" id="KW-1185">Reference proteome</keyword>
<evidence type="ECO:0000313" key="1">
    <source>
        <dbReference type="EMBL" id="CAI2380746.1"/>
    </source>
</evidence>
<evidence type="ECO:0000313" key="2">
    <source>
        <dbReference type="Proteomes" id="UP001295684"/>
    </source>
</evidence>
<dbReference type="EMBL" id="CAMPGE010022725">
    <property type="protein sequence ID" value="CAI2380746.1"/>
    <property type="molecule type" value="Genomic_DNA"/>
</dbReference>
<dbReference type="Proteomes" id="UP001295684">
    <property type="component" value="Unassembled WGS sequence"/>
</dbReference>